<dbReference type="SUPFAM" id="SSF52799">
    <property type="entry name" value="(Phosphotyrosine protein) phosphatases II"/>
    <property type="match status" value="1"/>
</dbReference>
<dbReference type="GO" id="GO:0046856">
    <property type="term" value="P:phosphatidylinositol dephosphorylation"/>
    <property type="evidence" value="ECO:0007669"/>
    <property type="project" value="TreeGrafter"/>
</dbReference>
<dbReference type="Pfam" id="PF21098">
    <property type="entry name" value="PH-GRAM_MTMR6-like"/>
    <property type="match status" value="1"/>
</dbReference>
<gene>
    <name evidence="6" type="ORF">P154DRAFT_521511</name>
</gene>
<reference evidence="6" key="1">
    <citation type="journal article" date="2020" name="Stud. Mycol.">
        <title>101 Dothideomycetes genomes: a test case for predicting lifestyles and emergence of pathogens.</title>
        <authorList>
            <person name="Haridas S."/>
            <person name="Albert R."/>
            <person name="Binder M."/>
            <person name="Bloem J."/>
            <person name="Labutti K."/>
            <person name="Salamov A."/>
            <person name="Andreopoulos B."/>
            <person name="Baker S."/>
            <person name="Barry K."/>
            <person name="Bills G."/>
            <person name="Bluhm B."/>
            <person name="Cannon C."/>
            <person name="Castanera R."/>
            <person name="Culley D."/>
            <person name="Daum C."/>
            <person name="Ezra D."/>
            <person name="Gonzalez J."/>
            <person name="Henrissat B."/>
            <person name="Kuo A."/>
            <person name="Liang C."/>
            <person name="Lipzen A."/>
            <person name="Lutzoni F."/>
            <person name="Magnuson J."/>
            <person name="Mondo S."/>
            <person name="Nolan M."/>
            <person name="Ohm R."/>
            <person name="Pangilinan J."/>
            <person name="Park H.-J."/>
            <person name="Ramirez L."/>
            <person name="Alfaro M."/>
            <person name="Sun H."/>
            <person name="Tritt A."/>
            <person name="Yoshinaga Y."/>
            <person name="Zwiers L.-H."/>
            <person name="Turgeon B."/>
            <person name="Goodwin S."/>
            <person name="Spatafora J."/>
            <person name="Crous P."/>
            <person name="Grigoriev I."/>
        </authorList>
    </citation>
    <scope>NUCLEOTIDE SEQUENCE</scope>
    <source>
        <strain evidence="6">CBS 123094</strain>
    </source>
</reference>
<dbReference type="Gene3D" id="2.30.29.30">
    <property type="entry name" value="Pleckstrin-homology domain (PH domain)/Phosphotyrosine-binding domain (PTB)"/>
    <property type="match status" value="1"/>
</dbReference>
<dbReference type="GO" id="GO:0004438">
    <property type="term" value="F:phosphatidylinositol-3-phosphate phosphatase activity"/>
    <property type="evidence" value="ECO:0007669"/>
    <property type="project" value="TreeGrafter"/>
</dbReference>
<dbReference type="GO" id="GO:0016020">
    <property type="term" value="C:membrane"/>
    <property type="evidence" value="ECO:0007669"/>
    <property type="project" value="TreeGrafter"/>
</dbReference>
<feature type="compositionally biased region" description="Basic and acidic residues" evidence="4">
    <location>
        <begin position="799"/>
        <end position="808"/>
    </location>
</feature>
<feature type="compositionally biased region" description="Polar residues" evidence="4">
    <location>
        <begin position="694"/>
        <end position="704"/>
    </location>
</feature>
<dbReference type="PROSITE" id="PS00383">
    <property type="entry name" value="TYR_PHOSPHATASE_1"/>
    <property type="match status" value="1"/>
</dbReference>
<feature type="region of interest" description="Disordered" evidence="4">
    <location>
        <begin position="798"/>
        <end position="832"/>
    </location>
</feature>
<dbReference type="InterPro" id="IPR016130">
    <property type="entry name" value="Tyr_Pase_AS"/>
</dbReference>
<feature type="domain" description="Myotubularin phosphatase" evidence="5">
    <location>
        <begin position="137"/>
        <end position="675"/>
    </location>
</feature>
<comment type="similarity">
    <text evidence="1">Belongs to the protein-tyrosine phosphatase family. Non-receptor class myotubularin subfamily.</text>
</comment>
<evidence type="ECO:0000313" key="6">
    <source>
        <dbReference type="EMBL" id="KAF2001756.1"/>
    </source>
</evidence>
<dbReference type="OrthoDB" id="271628at2759"/>
<feature type="compositionally biased region" description="Pro residues" evidence="4">
    <location>
        <begin position="719"/>
        <end position="742"/>
    </location>
</feature>
<dbReference type="AlphaFoldDB" id="A0A6A5WVW3"/>
<feature type="binding site" evidence="3">
    <location>
        <begin position="422"/>
        <end position="428"/>
    </location>
    <ligand>
        <name>substrate</name>
    </ligand>
</feature>
<feature type="binding site" evidence="3">
    <location>
        <begin position="358"/>
        <end position="359"/>
    </location>
    <ligand>
        <name>substrate</name>
    </ligand>
</feature>
<dbReference type="InterPro" id="IPR011993">
    <property type="entry name" value="PH-like_dom_sf"/>
</dbReference>
<dbReference type="InterPro" id="IPR030564">
    <property type="entry name" value="Myotubularin"/>
</dbReference>
<evidence type="ECO:0000256" key="4">
    <source>
        <dbReference type="SAM" id="MobiDB-lite"/>
    </source>
</evidence>
<dbReference type="PANTHER" id="PTHR10807:SF128">
    <property type="entry name" value="PHOSPHATIDYLINOSITOL-3,5-BISPHOSPHATE 3-PHOSPHATASE"/>
    <property type="match status" value="1"/>
</dbReference>
<evidence type="ECO:0000259" key="5">
    <source>
        <dbReference type="PROSITE" id="PS51339"/>
    </source>
</evidence>
<proteinExistence type="inferred from homology"/>
<accession>A0A6A5WVW3</accession>
<organism evidence="6 7">
    <name type="scientific">Amniculicola lignicola CBS 123094</name>
    <dbReference type="NCBI Taxonomy" id="1392246"/>
    <lineage>
        <taxon>Eukaryota</taxon>
        <taxon>Fungi</taxon>
        <taxon>Dikarya</taxon>
        <taxon>Ascomycota</taxon>
        <taxon>Pezizomycotina</taxon>
        <taxon>Dothideomycetes</taxon>
        <taxon>Pleosporomycetidae</taxon>
        <taxon>Pleosporales</taxon>
        <taxon>Amniculicolaceae</taxon>
        <taxon>Amniculicola</taxon>
    </lineage>
</organism>
<dbReference type="PROSITE" id="PS51339">
    <property type="entry name" value="PPASE_MYOTUBULARIN"/>
    <property type="match status" value="1"/>
</dbReference>
<dbReference type="InterPro" id="IPR029021">
    <property type="entry name" value="Prot-tyrosine_phosphatase-like"/>
</dbReference>
<sequence length="832" mass="92978">MERIRVSKVEDVTLWRRGTRFDGTLHLMPHHIVFRYLPAPPPGSSAPSQPPRQKEVWITYPMISHCVLRPSPAASHQSPCIRLRCRDFTFFAFNFIDEKKAREVYDSIRGLSCKLGRLDKLLAFAYAPKPPEDKYNGWELYDARKEFKRLGISSKDSEKGWRISEINRDYKYSPTYPALIAVPTKISDNVLKYAGIYRSRQRIPALVYRHPINNCSITRSSQPMPGIRGNRNSQDEKLVAAIFATNSGWKTSQSSTLNLDGASPDSSVVNLNESSADSSFVGVADAEAVDSGRTTVDDLANVTEPDSDVPKVYGAQQRNAIVDARPTVNALAMQAVGLGSEKMDYYPGAEKAYLGIDNIHVMRKSLESVIDALKDSDITSLPPNRNALQKSGWTKHITNIMDGTYLIANTVGILHSHVLIHCSDGWDRTSQLSALSQICLDPYYRTFEGFMVLVEKDWLSYGHMFRHRSGFLGSDKWFNIENERIERKGDDAFGNNPLENALRGARGFFNRNNDSTESLSQAADANGGELQSVSDVAPSADGTSTPKFTTVGAAEEHRVTKVNELSPVFHQFLDATYQLLYQYPNRFEFNERFLRRLLYHLYSCQYGTFLFDNEKERVEARAAQRTRSVWDYFLCRRQEFINADFNPTIDDNIRGQERIILPKKSQQARWWSEAFGRIDDDMNMPFGPQVPGLTPQSSNMSSPPNGRVSPLLRSGASTPIPPSTPIPSYAPIPPSTPIPPQEPIVTGVETAEKATGAGTTIHADPLGALVAVSSELPDPSTFAEDLDSELMEGLQSLKVADREAENRSRSRVKGRAPSAGATLRQEMEVEMQ</sequence>
<dbReference type="Pfam" id="PF06602">
    <property type="entry name" value="Myotub-related"/>
    <property type="match status" value="1"/>
</dbReference>
<evidence type="ECO:0000256" key="2">
    <source>
        <dbReference type="PIRSR" id="PIRSR630564-1"/>
    </source>
</evidence>
<protein>
    <submittedName>
        <fullName evidence="6">Phosphatases II</fullName>
    </submittedName>
</protein>
<dbReference type="EMBL" id="ML977581">
    <property type="protein sequence ID" value="KAF2001756.1"/>
    <property type="molecule type" value="Genomic_DNA"/>
</dbReference>
<dbReference type="InterPro" id="IPR010569">
    <property type="entry name" value="Myotubularin-like_Pase_dom"/>
</dbReference>
<dbReference type="PANTHER" id="PTHR10807">
    <property type="entry name" value="MYOTUBULARIN-RELATED"/>
    <property type="match status" value="1"/>
</dbReference>
<keyword evidence="7" id="KW-1185">Reference proteome</keyword>
<name>A0A6A5WVW3_9PLEO</name>
<dbReference type="Proteomes" id="UP000799779">
    <property type="component" value="Unassembled WGS sequence"/>
</dbReference>
<feature type="active site" description="Phosphocysteine intermediate" evidence="2">
    <location>
        <position position="422"/>
    </location>
</feature>
<feature type="region of interest" description="Disordered" evidence="4">
    <location>
        <begin position="687"/>
        <end position="743"/>
    </location>
</feature>
<evidence type="ECO:0000256" key="3">
    <source>
        <dbReference type="PIRSR" id="PIRSR630564-2"/>
    </source>
</evidence>
<evidence type="ECO:0000256" key="1">
    <source>
        <dbReference type="ARBA" id="ARBA00007471"/>
    </source>
</evidence>
<dbReference type="InterPro" id="IPR048994">
    <property type="entry name" value="PH-GRAM_MTMR6-9"/>
</dbReference>
<evidence type="ECO:0000313" key="7">
    <source>
        <dbReference type="Proteomes" id="UP000799779"/>
    </source>
</evidence>
<dbReference type="GO" id="GO:0005737">
    <property type="term" value="C:cytoplasm"/>
    <property type="evidence" value="ECO:0007669"/>
    <property type="project" value="TreeGrafter"/>
</dbReference>